<accession>A0ABM0JHW5</accession>
<comment type="function">
    <text evidence="1">Responsible for the deiodination of T4 (3,5,3',5'-tetraiodothyronine).</text>
</comment>
<keyword evidence="2" id="KW-1185">Reference proteome</keyword>
<sequence length="94" mass="10335">MEAHASDGFWPNEAHSIKAHTALEDRLESAKTLDDIGISGRLLVDSMEDLASHLYGAVPERLFIVERGVVTYVGALGPVGYDLDEVEERLKALR</sequence>
<gene>
    <name evidence="3" type="primary">LOC101857630</name>
</gene>
<organism evidence="2 3">
    <name type="scientific">Aplysia californica</name>
    <name type="common">California sea hare</name>
    <dbReference type="NCBI Taxonomy" id="6500"/>
    <lineage>
        <taxon>Eukaryota</taxon>
        <taxon>Metazoa</taxon>
        <taxon>Spiralia</taxon>
        <taxon>Lophotrochozoa</taxon>
        <taxon>Mollusca</taxon>
        <taxon>Gastropoda</taxon>
        <taxon>Heterobranchia</taxon>
        <taxon>Euthyneura</taxon>
        <taxon>Tectipleura</taxon>
        <taxon>Aplysiida</taxon>
        <taxon>Aplysioidea</taxon>
        <taxon>Aplysiidae</taxon>
        <taxon>Aplysia</taxon>
    </lineage>
</organism>
<dbReference type="Proteomes" id="UP000694888">
    <property type="component" value="Unplaced"/>
</dbReference>
<evidence type="ECO:0000313" key="2">
    <source>
        <dbReference type="Proteomes" id="UP000694888"/>
    </source>
</evidence>
<name>A0ABM0JHW5_APLCA</name>
<keyword evidence="1" id="KW-0893">Thyroid hormones biosynthesis</keyword>
<dbReference type="RefSeq" id="XP_005094017.1">
    <property type="nucleotide sequence ID" value="XM_005093960.3"/>
</dbReference>
<dbReference type="GeneID" id="101857630"/>
<proteinExistence type="inferred from homology"/>
<evidence type="ECO:0000313" key="3">
    <source>
        <dbReference type="RefSeq" id="XP_005094017.1"/>
    </source>
</evidence>
<keyword evidence="1" id="KW-0712">Selenocysteine</keyword>
<evidence type="ECO:0000256" key="1">
    <source>
        <dbReference type="RuleBase" id="RU000676"/>
    </source>
</evidence>
<comment type="similarity">
    <text evidence="1">Belongs to the iodothyronine deiodinase family.</text>
</comment>
<dbReference type="PANTHER" id="PTHR11781">
    <property type="entry name" value="IODOTHYRONINE DEIODINASE"/>
    <property type="match status" value="1"/>
</dbReference>
<keyword evidence="1" id="KW-0560">Oxidoreductase</keyword>
<dbReference type="PANTHER" id="PTHR11781:SF22">
    <property type="entry name" value="TYPE I IODOTHYRONINE DEIODINASE"/>
    <property type="match status" value="1"/>
</dbReference>
<dbReference type="InterPro" id="IPR000643">
    <property type="entry name" value="Iodothyronine_deiodinase"/>
</dbReference>
<reference evidence="3" key="1">
    <citation type="submission" date="2025-08" db="UniProtKB">
        <authorList>
            <consortium name="RefSeq"/>
        </authorList>
    </citation>
    <scope>IDENTIFICATION</scope>
</reference>
<protein>
    <recommendedName>
        <fullName evidence="1">Iodothyronine deiodinase</fullName>
    </recommendedName>
</protein>
<dbReference type="Gene3D" id="3.40.30.10">
    <property type="entry name" value="Glutaredoxin"/>
    <property type="match status" value="1"/>
</dbReference>
<dbReference type="Pfam" id="PF00837">
    <property type="entry name" value="T4_deiodinase"/>
    <property type="match status" value="1"/>
</dbReference>